<evidence type="ECO:0000259" key="5">
    <source>
        <dbReference type="PROSITE" id="PS50987"/>
    </source>
</evidence>
<feature type="region of interest" description="Disordered" evidence="4">
    <location>
        <begin position="87"/>
        <end position="108"/>
    </location>
</feature>
<dbReference type="GO" id="GO:0003677">
    <property type="term" value="F:DNA binding"/>
    <property type="evidence" value="ECO:0007669"/>
    <property type="project" value="UniProtKB-KW"/>
</dbReference>
<dbReference type="Gene3D" id="1.10.10.10">
    <property type="entry name" value="Winged helix-like DNA-binding domain superfamily/Winged helix DNA-binding domain"/>
    <property type="match status" value="1"/>
</dbReference>
<dbReference type="InterPro" id="IPR036390">
    <property type="entry name" value="WH_DNA-bd_sf"/>
</dbReference>
<evidence type="ECO:0000313" key="7">
    <source>
        <dbReference type="Proteomes" id="UP000612899"/>
    </source>
</evidence>
<dbReference type="AlphaFoldDB" id="A0A8J3Q4L9"/>
<dbReference type="Pfam" id="PF12840">
    <property type="entry name" value="HTH_20"/>
    <property type="match status" value="1"/>
</dbReference>
<dbReference type="CDD" id="cd00090">
    <property type="entry name" value="HTH_ARSR"/>
    <property type="match status" value="1"/>
</dbReference>
<dbReference type="InterPro" id="IPR011991">
    <property type="entry name" value="ArsR-like_HTH"/>
</dbReference>
<evidence type="ECO:0000256" key="3">
    <source>
        <dbReference type="ARBA" id="ARBA00023163"/>
    </source>
</evidence>
<reference evidence="6" key="1">
    <citation type="submission" date="2021-01" db="EMBL/GenBank/DDBJ databases">
        <title>Whole genome shotgun sequence of Rhizocola hellebori NBRC 109834.</title>
        <authorList>
            <person name="Komaki H."/>
            <person name="Tamura T."/>
        </authorList>
    </citation>
    <scope>NUCLEOTIDE SEQUENCE</scope>
    <source>
        <strain evidence="6">NBRC 109834</strain>
    </source>
</reference>
<evidence type="ECO:0000256" key="2">
    <source>
        <dbReference type="ARBA" id="ARBA00023125"/>
    </source>
</evidence>
<dbReference type="PANTHER" id="PTHR33154">
    <property type="entry name" value="TRANSCRIPTIONAL REGULATOR, ARSR FAMILY"/>
    <property type="match status" value="1"/>
</dbReference>
<keyword evidence="1" id="KW-0805">Transcription regulation</keyword>
<dbReference type="InterPro" id="IPR051081">
    <property type="entry name" value="HTH_MetalResp_TranReg"/>
</dbReference>
<dbReference type="SUPFAM" id="SSF46785">
    <property type="entry name" value="Winged helix' DNA-binding domain"/>
    <property type="match status" value="1"/>
</dbReference>
<name>A0A8J3Q4L9_9ACTN</name>
<sequence length="108" mass="11796">MGHAEPDAVFTAVADASRRRMIARLAHGPATTGQLAELLPISRPAVSQHLKLLQDAGLVHTTAVGRHRWHELARDPLLAVSHWAGEMAARQSKAPPANLRKERHDPAR</sequence>
<keyword evidence="3" id="KW-0804">Transcription</keyword>
<organism evidence="6 7">
    <name type="scientific">Rhizocola hellebori</name>
    <dbReference type="NCBI Taxonomy" id="1392758"/>
    <lineage>
        <taxon>Bacteria</taxon>
        <taxon>Bacillati</taxon>
        <taxon>Actinomycetota</taxon>
        <taxon>Actinomycetes</taxon>
        <taxon>Micromonosporales</taxon>
        <taxon>Micromonosporaceae</taxon>
        <taxon>Rhizocola</taxon>
    </lineage>
</organism>
<dbReference type="Proteomes" id="UP000612899">
    <property type="component" value="Unassembled WGS sequence"/>
</dbReference>
<dbReference type="InterPro" id="IPR001845">
    <property type="entry name" value="HTH_ArsR_DNA-bd_dom"/>
</dbReference>
<dbReference type="PANTHER" id="PTHR33154:SF33">
    <property type="entry name" value="TRANSCRIPTIONAL REPRESSOR SDPR"/>
    <property type="match status" value="1"/>
</dbReference>
<comment type="caution">
    <text evidence="6">The sequence shown here is derived from an EMBL/GenBank/DDBJ whole genome shotgun (WGS) entry which is preliminary data.</text>
</comment>
<evidence type="ECO:0000256" key="1">
    <source>
        <dbReference type="ARBA" id="ARBA00023015"/>
    </source>
</evidence>
<accession>A0A8J3Q4L9</accession>
<gene>
    <name evidence="6" type="ORF">Rhe02_17710</name>
</gene>
<feature type="domain" description="HTH arsR-type" evidence="5">
    <location>
        <begin position="1"/>
        <end position="92"/>
    </location>
</feature>
<proteinExistence type="predicted"/>
<dbReference type="GO" id="GO:0003700">
    <property type="term" value="F:DNA-binding transcription factor activity"/>
    <property type="evidence" value="ECO:0007669"/>
    <property type="project" value="InterPro"/>
</dbReference>
<dbReference type="NCBIfam" id="NF033788">
    <property type="entry name" value="HTH_metalloreg"/>
    <property type="match status" value="1"/>
</dbReference>
<evidence type="ECO:0000256" key="4">
    <source>
        <dbReference type="SAM" id="MobiDB-lite"/>
    </source>
</evidence>
<dbReference type="PROSITE" id="PS50987">
    <property type="entry name" value="HTH_ARSR_2"/>
    <property type="match status" value="1"/>
</dbReference>
<dbReference type="InterPro" id="IPR036388">
    <property type="entry name" value="WH-like_DNA-bd_sf"/>
</dbReference>
<protein>
    <recommendedName>
        <fullName evidence="5">HTH arsR-type domain-containing protein</fullName>
    </recommendedName>
</protein>
<keyword evidence="7" id="KW-1185">Reference proteome</keyword>
<dbReference type="SMART" id="SM00418">
    <property type="entry name" value="HTH_ARSR"/>
    <property type="match status" value="1"/>
</dbReference>
<keyword evidence="2" id="KW-0238">DNA-binding</keyword>
<feature type="compositionally biased region" description="Basic and acidic residues" evidence="4">
    <location>
        <begin position="99"/>
        <end position="108"/>
    </location>
</feature>
<dbReference type="EMBL" id="BONY01000009">
    <property type="protein sequence ID" value="GIH03704.1"/>
    <property type="molecule type" value="Genomic_DNA"/>
</dbReference>
<evidence type="ECO:0000313" key="6">
    <source>
        <dbReference type="EMBL" id="GIH03704.1"/>
    </source>
</evidence>
<dbReference type="PRINTS" id="PR00778">
    <property type="entry name" value="HTHARSR"/>
</dbReference>